<comment type="caution">
    <text evidence="1">The sequence shown here is derived from an EMBL/GenBank/DDBJ whole genome shotgun (WGS) entry which is preliminary data.</text>
</comment>
<evidence type="ECO:0000313" key="2">
    <source>
        <dbReference type="Proteomes" id="UP000790709"/>
    </source>
</evidence>
<sequence>MISCVVVGDALDADARRSTRRPLELRVRLDLCNKPRPSPPPRNPLTASATTTRHTTNWTSTQEAISLSRRFQSEVYHRSACDPIRCPLEDNLDLSITPYPSPTSGRRRPLTTYPESGCDKVSPPCDHPLTLRHLLPPPKHHPLSPCLYPPPCSSLILTSGSSLFSSCAYPASVSPASSMGVWKFPISRCFVGWHIALDGFAREEGSSHPPLVFQALPIGRRFSSFAVKALYSSVTLTQDERIG</sequence>
<gene>
    <name evidence="1" type="ORF">BV22DRAFT_642155</name>
</gene>
<keyword evidence="2" id="KW-1185">Reference proteome</keyword>
<accession>A0ACB8BBN6</accession>
<proteinExistence type="predicted"/>
<name>A0ACB8BBN6_9AGAM</name>
<dbReference type="EMBL" id="MU266477">
    <property type="protein sequence ID" value="KAH7922638.1"/>
    <property type="molecule type" value="Genomic_DNA"/>
</dbReference>
<protein>
    <submittedName>
        <fullName evidence="1">Uncharacterized protein</fullName>
    </submittedName>
</protein>
<dbReference type="Proteomes" id="UP000790709">
    <property type="component" value="Unassembled WGS sequence"/>
</dbReference>
<evidence type="ECO:0000313" key="1">
    <source>
        <dbReference type="EMBL" id="KAH7922638.1"/>
    </source>
</evidence>
<reference evidence="1" key="1">
    <citation type="journal article" date="2021" name="New Phytol.">
        <title>Evolutionary innovations through gain and loss of genes in the ectomycorrhizal Boletales.</title>
        <authorList>
            <person name="Wu G."/>
            <person name="Miyauchi S."/>
            <person name="Morin E."/>
            <person name="Kuo A."/>
            <person name="Drula E."/>
            <person name="Varga T."/>
            <person name="Kohler A."/>
            <person name="Feng B."/>
            <person name="Cao Y."/>
            <person name="Lipzen A."/>
            <person name="Daum C."/>
            <person name="Hundley H."/>
            <person name="Pangilinan J."/>
            <person name="Johnson J."/>
            <person name="Barry K."/>
            <person name="LaButti K."/>
            <person name="Ng V."/>
            <person name="Ahrendt S."/>
            <person name="Min B."/>
            <person name="Choi I.G."/>
            <person name="Park H."/>
            <person name="Plett J.M."/>
            <person name="Magnuson J."/>
            <person name="Spatafora J.W."/>
            <person name="Nagy L.G."/>
            <person name="Henrissat B."/>
            <person name="Grigoriev I.V."/>
            <person name="Yang Z.L."/>
            <person name="Xu J."/>
            <person name="Martin F.M."/>
        </authorList>
    </citation>
    <scope>NUCLEOTIDE SEQUENCE</scope>
    <source>
        <strain evidence="1">KUC20120723A-06</strain>
    </source>
</reference>
<organism evidence="1 2">
    <name type="scientific">Leucogyrophana mollusca</name>
    <dbReference type="NCBI Taxonomy" id="85980"/>
    <lineage>
        <taxon>Eukaryota</taxon>
        <taxon>Fungi</taxon>
        <taxon>Dikarya</taxon>
        <taxon>Basidiomycota</taxon>
        <taxon>Agaricomycotina</taxon>
        <taxon>Agaricomycetes</taxon>
        <taxon>Agaricomycetidae</taxon>
        <taxon>Boletales</taxon>
        <taxon>Boletales incertae sedis</taxon>
        <taxon>Leucogyrophana</taxon>
    </lineage>
</organism>